<reference evidence="2 3" key="1">
    <citation type="submission" date="2015-07" db="EMBL/GenBank/DDBJ databases">
        <title>The genome of Melipona quadrifasciata.</title>
        <authorList>
            <person name="Pan H."/>
            <person name="Kapheim K."/>
        </authorList>
    </citation>
    <scope>NUCLEOTIDE SEQUENCE [LARGE SCALE GENOMIC DNA]</scope>
    <source>
        <strain evidence="2">0111107301</strain>
        <tissue evidence="2">Whole body</tissue>
    </source>
</reference>
<dbReference type="EMBL" id="KQ435899">
    <property type="protein sequence ID" value="KOX69131.1"/>
    <property type="molecule type" value="Genomic_DNA"/>
</dbReference>
<sequence length="451" mass="50165">MSRRRSKRLDVTMTGFLKYGEISNTRLAQAASGCAPSVHVLPIFDVKQQSVRNPARMGDQPLVGLVLTTSVWGKESLPSAPLDESWDDNDDAGSVGYELLNLVTWEKVLGSRLLRRSLIVARSVISKFNEPDPVTTVCVCSRSEDHRCRSVLLCTDDFVSQKDKGRFSLAGKLTAGLSPRERTTLEIRIPSSLLLKIPKNPKLRQCSLPKDFYDFARFGSSLTKSFFGFRPKRTQRRSRPTSEGIGGWSDRTEEAEARREEVVVIQQPENRWPAADGEKSRVWAGARGADPADVGKATEGLEPRGSASRIELKDVKTERRKTGARRPGQIGQKGEKGRRNESLRVGTWKKHIIPKVGLILAGQSERATIFRTGGLARRITQSILGVSLHGQWKEEEEEGGGETINQALPIQQRRELEKRRKVEVLTEPGAFTQGGGAAREEERGWGEEKDT</sequence>
<organism evidence="2 3">
    <name type="scientific">Melipona quadrifasciata</name>
    <dbReference type="NCBI Taxonomy" id="166423"/>
    <lineage>
        <taxon>Eukaryota</taxon>
        <taxon>Metazoa</taxon>
        <taxon>Ecdysozoa</taxon>
        <taxon>Arthropoda</taxon>
        <taxon>Hexapoda</taxon>
        <taxon>Insecta</taxon>
        <taxon>Pterygota</taxon>
        <taxon>Neoptera</taxon>
        <taxon>Endopterygota</taxon>
        <taxon>Hymenoptera</taxon>
        <taxon>Apocrita</taxon>
        <taxon>Aculeata</taxon>
        <taxon>Apoidea</taxon>
        <taxon>Anthophila</taxon>
        <taxon>Apidae</taxon>
        <taxon>Melipona</taxon>
    </lineage>
</organism>
<feature type="region of interest" description="Disordered" evidence="1">
    <location>
        <begin position="316"/>
        <end position="342"/>
    </location>
</feature>
<feature type="region of interest" description="Disordered" evidence="1">
    <location>
        <begin position="233"/>
        <end position="252"/>
    </location>
</feature>
<dbReference type="AlphaFoldDB" id="A0A0N0BCK2"/>
<proteinExistence type="predicted"/>
<evidence type="ECO:0000313" key="3">
    <source>
        <dbReference type="Proteomes" id="UP000053105"/>
    </source>
</evidence>
<gene>
    <name evidence="2" type="ORF">WN51_06189</name>
</gene>
<evidence type="ECO:0000313" key="2">
    <source>
        <dbReference type="EMBL" id="KOX69131.1"/>
    </source>
</evidence>
<feature type="region of interest" description="Disordered" evidence="1">
    <location>
        <begin position="419"/>
        <end position="451"/>
    </location>
</feature>
<accession>A0A0N0BCK2</accession>
<feature type="compositionally biased region" description="Basic and acidic residues" evidence="1">
    <location>
        <begin position="438"/>
        <end position="451"/>
    </location>
</feature>
<name>A0A0N0BCK2_9HYME</name>
<feature type="compositionally biased region" description="Basic and acidic residues" evidence="1">
    <location>
        <begin position="333"/>
        <end position="342"/>
    </location>
</feature>
<dbReference type="Proteomes" id="UP000053105">
    <property type="component" value="Unassembled WGS sequence"/>
</dbReference>
<protein>
    <submittedName>
        <fullName evidence="2">Uncharacterized protein</fullName>
    </submittedName>
</protein>
<keyword evidence="3" id="KW-1185">Reference proteome</keyword>
<evidence type="ECO:0000256" key="1">
    <source>
        <dbReference type="SAM" id="MobiDB-lite"/>
    </source>
</evidence>